<dbReference type="Gene3D" id="1.10.630.10">
    <property type="entry name" value="Cytochrome P450"/>
    <property type="match status" value="2"/>
</dbReference>
<dbReference type="PRINTS" id="PR00463">
    <property type="entry name" value="EP450I"/>
</dbReference>
<dbReference type="GO" id="GO:0020037">
    <property type="term" value="F:heme binding"/>
    <property type="evidence" value="ECO:0007669"/>
    <property type="project" value="InterPro"/>
</dbReference>
<accession>A0A2K3D7I1</accession>
<dbReference type="PANTHER" id="PTHR24286">
    <property type="entry name" value="CYTOCHROME P450 26"/>
    <property type="match status" value="1"/>
</dbReference>
<dbReference type="SUPFAM" id="SSF48264">
    <property type="entry name" value="Cytochrome P450"/>
    <property type="match status" value="1"/>
</dbReference>
<dbReference type="PRINTS" id="PR00385">
    <property type="entry name" value="P450"/>
</dbReference>
<keyword evidence="3 4" id="KW-0349">Heme</keyword>
<comment type="cofactor">
    <cofactor evidence="3">
        <name>heme</name>
        <dbReference type="ChEBI" id="CHEBI:30413"/>
    </cofactor>
</comment>
<dbReference type="InParanoid" id="A0A2K3D7I1"/>
<feature type="binding site" description="axial binding residue" evidence="3">
    <location>
        <position position="510"/>
    </location>
    <ligand>
        <name>heme</name>
        <dbReference type="ChEBI" id="CHEBI:30413"/>
    </ligand>
    <ligandPart>
        <name>Fe</name>
        <dbReference type="ChEBI" id="CHEBI:18248"/>
    </ligandPart>
</feature>
<evidence type="ECO:0000256" key="2">
    <source>
        <dbReference type="ARBA" id="ARBA00023004"/>
    </source>
</evidence>
<protein>
    <recommendedName>
        <fullName evidence="9">Cytochrome P450</fullName>
    </recommendedName>
</protein>
<keyword evidence="8" id="KW-1185">Reference proteome</keyword>
<dbReference type="OrthoDB" id="545871at2759"/>
<sequence>MEAAPPTLALVATIVAVGAALLFLVRRNQKTYKNLPPGKLAFLIGGVEYLKEGFSEICNFPGSGPRKMRFLLSPTILVRNFSQIKSIMNGEEDTVTVSWPAATVAMLGTDSVTFSTGAYHRSLRRLLGPCFSPQAVEGYLPSIQAICERYCAEWAAETTAAAAAAAPAATGGDSSAVIEQLPKLQKGARMLTFEVMSHVVAGFHFSPQQLASLSDAFDVFVRGIFAPVALAIPGSNYAKASAARKVMVAALTQQLELLKGGSGGGGNGGGANGGGDGDSVMARLLGMTDEHGKPLTHKALMDLAINLLFAGHETTATSIVRLMLVLRSRPDVVSRLREEQAAAVRQHGAAISGSSIRDMPYLDAVVKETWRCHPVVPMVPRRAVRDFTLGGHDVPQGWGVVLGLVEPMRDLPAWSGLTPDSPLHPSHFNPDRWLSGRSSASGNGSSNSASSSALQQQDGTATADGDDVASAAAAASVGGGGGAAGSGTLSSPMGMLPPQMLTFGGGGRYCLGANLAWAELKVFVAVLLRGYDFTSPLPELEVKLFPALTVAQGFPIEVRAR</sequence>
<dbReference type="GO" id="GO:0005506">
    <property type="term" value="F:iron ion binding"/>
    <property type="evidence" value="ECO:0007669"/>
    <property type="project" value="InterPro"/>
</dbReference>
<dbReference type="InterPro" id="IPR001128">
    <property type="entry name" value="Cyt_P450"/>
</dbReference>
<dbReference type="RefSeq" id="XP_042919378.1">
    <property type="nucleotide sequence ID" value="XM_043067379.1"/>
</dbReference>
<dbReference type="Gramene" id="PNW76481">
    <property type="protein sequence ID" value="PNW76481"/>
    <property type="gene ID" value="CHLRE_11g467627v5"/>
</dbReference>
<feature type="region of interest" description="Disordered" evidence="5">
    <location>
        <begin position="417"/>
        <end position="466"/>
    </location>
</feature>
<dbReference type="Proteomes" id="UP000006906">
    <property type="component" value="Chromosome 11"/>
</dbReference>
<name>A0A2K3D7I1_CHLRE</name>
<gene>
    <name evidence="7" type="ORF">CHLRE_11g467627v5</name>
</gene>
<evidence type="ECO:0008006" key="9">
    <source>
        <dbReference type="Google" id="ProtNLM"/>
    </source>
</evidence>
<dbReference type="Pfam" id="PF00067">
    <property type="entry name" value="p450"/>
    <property type="match status" value="2"/>
</dbReference>
<evidence type="ECO:0000256" key="4">
    <source>
        <dbReference type="RuleBase" id="RU000461"/>
    </source>
</evidence>
<evidence type="ECO:0000256" key="6">
    <source>
        <dbReference type="SAM" id="Phobius"/>
    </source>
</evidence>
<dbReference type="InterPro" id="IPR036396">
    <property type="entry name" value="Cyt_P450_sf"/>
</dbReference>
<reference evidence="7 8" key="1">
    <citation type="journal article" date="2007" name="Science">
        <title>The Chlamydomonas genome reveals the evolution of key animal and plant functions.</title>
        <authorList>
            <person name="Merchant S.S."/>
            <person name="Prochnik S.E."/>
            <person name="Vallon O."/>
            <person name="Harris E.H."/>
            <person name="Karpowicz S.J."/>
            <person name="Witman G.B."/>
            <person name="Terry A."/>
            <person name="Salamov A."/>
            <person name="Fritz-Laylin L.K."/>
            <person name="Marechal-Drouard L."/>
            <person name="Marshall W.F."/>
            <person name="Qu L.H."/>
            <person name="Nelson D.R."/>
            <person name="Sanderfoot A.A."/>
            <person name="Spalding M.H."/>
            <person name="Kapitonov V.V."/>
            <person name="Ren Q."/>
            <person name="Ferris P."/>
            <person name="Lindquist E."/>
            <person name="Shapiro H."/>
            <person name="Lucas S.M."/>
            <person name="Grimwood J."/>
            <person name="Schmutz J."/>
            <person name="Cardol P."/>
            <person name="Cerutti H."/>
            <person name="Chanfreau G."/>
            <person name="Chen C.L."/>
            <person name="Cognat V."/>
            <person name="Croft M.T."/>
            <person name="Dent R."/>
            <person name="Dutcher S."/>
            <person name="Fernandez E."/>
            <person name="Fukuzawa H."/>
            <person name="Gonzalez-Ballester D."/>
            <person name="Gonzalez-Halphen D."/>
            <person name="Hallmann A."/>
            <person name="Hanikenne M."/>
            <person name="Hippler M."/>
            <person name="Inwood W."/>
            <person name="Jabbari K."/>
            <person name="Kalanon M."/>
            <person name="Kuras R."/>
            <person name="Lefebvre P.A."/>
            <person name="Lemaire S.D."/>
            <person name="Lobanov A.V."/>
            <person name="Lohr M."/>
            <person name="Manuell A."/>
            <person name="Meier I."/>
            <person name="Mets L."/>
            <person name="Mittag M."/>
            <person name="Mittelmeier T."/>
            <person name="Moroney J.V."/>
            <person name="Moseley J."/>
            <person name="Napoli C."/>
            <person name="Nedelcu A.M."/>
            <person name="Niyogi K."/>
            <person name="Novoselov S.V."/>
            <person name="Paulsen I.T."/>
            <person name="Pazour G."/>
            <person name="Purton S."/>
            <person name="Ral J.P."/>
            <person name="Riano-Pachon D.M."/>
            <person name="Riekhof W."/>
            <person name="Rymarquis L."/>
            <person name="Schroda M."/>
            <person name="Stern D."/>
            <person name="Umen J."/>
            <person name="Willows R."/>
            <person name="Wilson N."/>
            <person name="Zimmer S.L."/>
            <person name="Allmer J."/>
            <person name="Balk J."/>
            <person name="Bisova K."/>
            <person name="Chen C.J."/>
            <person name="Elias M."/>
            <person name="Gendler K."/>
            <person name="Hauser C."/>
            <person name="Lamb M.R."/>
            <person name="Ledford H."/>
            <person name="Long J.C."/>
            <person name="Minagawa J."/>
            <person name="Page M.D."/>
            <person name="Pan J."/>
            <person name="Pootakham W."/>
            <person name="Roje S."/>
            <person name="Rose A."/>
            <person name="Stahlberg E."/>
            <person name="Terauchi A.M."/>
            <person name="Yang P."/>
            <person name="Ball S."/>
            <person name="Bowler C."/>
            <person name="Dieckmann C.L."/>
            <person name="Gladyshev V.N."/>
            <person name="Green P."/>
            <person name="Jorgensen R."/>
            <person name="Mayfield S."/>
            <person name="Mueller-Roeber B."/>
            <person name="Rajamani S."/>
            <person name="Sayre R.T."/>
            <person name="Brokstein P."/>
            <person name="Dubchak I."/>
            <person name="Goodstein D."/>
            <person name="Hornick L."/>
            <person name="Huang Y.W."/>
            <person name="Jhaveri J."/>
            <person name="Luo Y."/>
            <person name="Martinez D."/>
            <person name="Ngau W.C."/>
            <person name="Otillar B."/>
            <person name="Poliakov A."/>
            <person name="Porter A."/>
            <person name="Szajkowski L."/>
            <person name="Werner G."/>
            <person name="Zhou K."/>
            <person name="Grigoriev I.V."/>
            <person name="Rokhsar D.S."/>
            <person name="Grossman A.R."/>
        </authorList>
    </citation>
    <scope>NUCLEOTIDE SEQUENCE [LARGE SCALE GENOMIC DNA]</scope>
    <source>
        <strain evidence="8">CC-503</strain>
    </source>
</reference>
<dbReference type="AlphaFoldDB" id="A0A2K3D7I1"/>
<evidence type="ECO:0000256" key="3">
    <source>
        <dbReference type="PIRSR" id="PIRSR602401-1"/>
    </source>
</evidence>
<dbReference type="GO" id="GO:0016491">
    <property type="term" value="F:oxidoreductase activity"/>
    <property type="evidence" value="ECO:0000318"/>
    <property type="project" value="GO_Central"/>
</dbReference>
<organism evidence="7 8">
    <name type="scientific">Chlamydomonas reinhardtii</name>
    <name type="common">Chlamydomonas smithii</name>
    <dbReference type="NCBI Taxonomy" id="3055"/>
    <lineage>
        <taxon>Eukaryota</taxon>
        <taxon>Viridiplantae</taxon>
        <taxon>Chlorophyta</taxon>
        <taxon>core chlorophytes</taxon>
        <taxon>Chlorophyceae</taxon>
        <taxon>CS clade</taxon>
        <taxon>Chlamydomonadales</taxon>
        <taxon>Chlamydomonadaceae</taxon>
        <taxon>Chlamydomonas</taxon>
    </lineage>
</organism>
<keyword evidence="4" id="KW-0560">Oxidoreductase</keyword>
<evidence type="ECO:0000313" key="8">
    <source>
        <dbReference type="Proteomes" id="UP000006906"/>
    </source>
</evidence>
<keyword evidence="6" id="KW-0472">Membrane</keyword>
<dbReference type="GO" id="GO:0004497">
    <property type="term" value="F:monooxygenase activity"/>
    <property type="evidence" value="ECO:0007669"/>
    <property type="project" value="UniProtKB-KW"/>
</dbReference>
<evidence type="ECO:0000256" key="5">
    <source>
        <dbReference type="SAM" id="MobiDB-lite"/>
    </source>
</evidence>
<dbReference type="InterPro" id="IPR002401">
    <property type="entry name" value="Cyt_P450_E_grp-I"/>
</dbReference>
<feature type="transmembrane region" description="Helical" evidence="6">
    <location>
        <begin position="6"/>
        <end position="25"/>
    </location>
</feature>
<comment type="similarity">
    <text evidence="4">Belongs to the cytochrome P450 family.</text>
</comment>
<dbReference type="KEGG" id="cre:CHLRE_11g467627v5"/>
<keyword evidence="6" id="KW-0812">Transmembrane</keyword>
<keyword evidence="6" id="KW-1133">Transmembrane helix</keyword>
<dbReference type="GO" id="GO:0016705">
    <property type="term" value="F:oxidoreductase activity, acting on paired donors, with incorporation or reduction of molecular oxygen"/>
    <property type="evidence" value="ECO:0007669"/>
    <property type="project" value="InterPro"/>
</dbReference>
<dbReference type="PANTHER" id="PTHR24286:SF380">
    <property type="entry name" value="PH DOMAIN-CONTAINING PROTEIN"/>
    <property type="match status" value="1"/>
</dbReference>
<feature type="compositionally biased region" description="Low complexity" evidence="5">
    <location>
        <begin position="435"/>
        <end position="466"/>
    </location>
</feature>
<keyword evidence="2 3" id="KW-0408">Iron</keyword>
<proteinExistence type="inferred from homology"/>
<keyword evidence="1 3" id="KW-0479">Metal-binding</keyword>
<dbReference type="PROSITE" id="PS00086">
    <property type="entry name" value="CYTOCHROME_P450"/>
    <property type="match status" value="1"/>
</dbReference>
<dbReference type="STRING" id="3055.A0A2K3D7I1"/>
<evidence type="ECO:0000256" key="1">
    <source>
        <dbReference type="ARBA" id="ARBA00022723"/>
    </source>
</evidence>
<evidence type="ECO:0000313" key="7">
    <source>
        <dbReference type="EMBL" id="PNW76481.1"/>
    </source>
</evidence>
<dbReference type="EMBL" id="CM008972">
    <property type="protein sequence ID" value="PNW76481.1"/>
    <property type="molecule type" value="Genomic_DNA"/>
</dbReference>
<dbReference type="InterPro" id="IPR017972">
    <property type="entry name" value="Cyt_P450_CS"/>
</dbReference>
<dbReference type="GeneID" id="5724321"/>
<keyword evidence="4" id="KW-0503">Monooxygenase</keyword>
<dbReference type="PaxDb" id="3055-EDO99315"/>